<dbReference type="PROSITE" id="PS51034">
    <property type="entry name" value="ZP_2"/>
    <property type="match status" value="1"/>
</dbReference>
<protein>
    <recommendedName>
        <fullName evidence="2">ZP domain-containing protein</fullName>
    </recommendedName>
</protein>
<dbReference type="AlphaFoldDB" id="A0A5B7CJ58"/>
<evidence type="ECO:0000313" key="3">
    <source>
        <dbReference type="EMBL" id="MPC09732.1"/>
    </source>
</evidence>
<reference evidence="3 4" key="1">
    <citation type="submission" date="2019-05" db="EMBL/GenBank/DDBJ databases">
        <title>Another draft genome of Portunus trituberculatus and its Hox gene families provides insights of decapod evolution.</title>
        <authorList>
            <person name="Jeong J.-H."/>
            <person name="Song I."/>
            <person name="Kim S."/>
            <person name="Choi T."/>
            <person name="Kim D."/>
            <person name="Ryu S."/>
            <person name="Kim W."/>
        </authorList>
    </citation>
    <scope>NUCLEOTIDE SEQUENCE [LARGE SCALE GENOMIC DNA]</scope>
    <source>
        <tissue evidence="3">Muscle</tissue>
    </source>
</reference>
<accession>A0A5B7CJ58</accession>
<dbReference type="EMBL" id="VSRR010000082">
    <property type="protein sequence ID" value="MPC09732.1"/>
    <property type="molecule type" value="Genomic_DNA"/>
</dbReference>
<proteinExistence type="predicted"/>
<evidence type="ECO:0000256" key="1">
    <source>
        <dbReference type="SAM" id="MobiDB-lite"/>
    </source>
</evidence>
<dbReference type="PANTHER" id="PTHR46560:SF7">
    <property type="entry name" value="RE59626P"/>
    <property type="match status" value="1"/>
</dbReference>
<evidence type="ECO:0000259" key="2">
    <source>
        <dbReference type="PROSITE" id="PS51034"/>
    </source>
</evidence>
<keyword evidence="4" id="KW-1185">Reference proteome</keyword>
<dbReference type="PANTHER" id="PTHR46560">
    <property type="entry name" value="CYPHER, ISOFORM B"/>
    <property type="match status" value="1"/>
</dbReference>
<evidence type="ECO:0000313" key="4">
    <source>
        <dbReference type="Proteomes" id="UP000324222"/>
    </source>
</evidence>
<sequence>MEKLLTLCSTSAGVSLRHHDAERQGTSRCGGRQCFSLLIHKANEAAASRLVRGGATRSLTVHWPLRTFSGYCFPSPSPPAATIAPWDCEGADYGATCCLPYTESLKSTLRLVIGVRDSGYSKVVLDCEDDNMAFVIRLEEDFEGVVYTRGSFHSRQGPCFFDAEGGTEFVLKFSYKDCATKYDDKLGAYVNTVVVQHDDDLIFPGDLAFDLRCHDQVTVNASLGVKSKISLVDPDPASKQPSKDEEISATSSSSVVTLMPGRLTPPKEEL</sequence>
<organism evidence="3 4">
    <name type="scientific">Portunus trituberculatus</name>
    <name type="common">Swimming crab</name>
    <name type="synonym">Neptunus trituberculatus</name>
    <dbReference type="NCBI Taxonomy" id="210409"/>
    <lineage>
        <taxon>Eukaryota</taxon>
        <taxon>Metazoa</taxon>
        <taxon>Ecdysozoa</taxon>
        <taxon>Arthropoda</taxon>
        <taxon>Crustacea</taxon>
        <taxon>Multicrustacea</taxon>
        <taxon>Malacostraca</taxon>
        <taxon>Eumalacostraca</taxon>
        <taxon>Eucarida</taxon>
        <taxon>Decapoda</taxon>
        <taxon>Pleocyemata</taxon>
        <taxon>Brachyura</taxon>
        <taxon>Eubrachyura</taxon>
        <taxon>Portunoidea</taxon>
        <taxon>Portunidae</taxon>
        <taxon>Portuninae</taxon>
        <taxon>Portunus</taxon>
    </lineage>
</organism>
<comment type="caution">
    <text evidence="3">The sequence shown here is derived from an EMBL/GenBank/DDBJ whole genome shotgun (WGS) entry which is preliminary data.</text>
</comment>
<name>A0A5B7CJ58_PORTR</name>
<dbReference type="OrthoDB" id="10043417at2759"/>
<dbReference type="InterPro" id="IPR001507">
    <property type="entry name" value="ZP_dom"/>
</dbReference>
<feature type="region of interest" description="Disordered" evidence="1">
    <location>
        <begin position="232"/>
        <end position="270"/>
    </location>
</feature>
<feature type="domain" description="ZP" evidence="2">
    <location>
        <begin position="126"/>
        <end position="270"/>
    </location>
</feature>
<dbReference type="Proteomes" id="UP000324222">
    <property type="component" value="Unassembled WGS sequence"/>
</dbReference>
<gene>
    <name evidence="3" type="ORF">E2C01_002351</name>
</gene>